<keyword evidence="2" id="KW-1185">Reference proteome</keyword>
<sequence length="108" mass="12183">MAIGSGLPWREGLAKKEFGGDQITIFAEKEFSCIPVTINGAIQVQSIASDFDIGFIKIPFTRNLTLLPTKQLKALKFKTPYEAIQELWKSKPEVFIVKPHHHMMVPDN</sequence>
<organism evidence="1 2">
    <name type="scientific">Brucella grignonensis</name>
    <dbReference type="NCBI Taxonomy" id="94627"/>
    <lineage>
        <taxon>Bacteria</taxon>
        <taxon>Pseudomonadati</taxon>
        <taxon>Pseudomonadota</taxon>
        <taxon>Alphaproteobacteria</taxon>
        <taxon>Hyphomicrobiales</taxon>
        <taxon>Brucellaceae</taxon>
        <taxon>Brucella/Ochrobactrum group</taxon>
        <taxon>Brucella</taxon>
    </lineage>
</organism>
<reference evidence="1 2" key="1">
    <citation type="submission" date="2017-07" db="EMBL/GenBank/DDBJ databases">
        <title>Phylogenetic study on the rhizospheric bacterium Ochrobactrum sp. A44.</title>
        <authorList>
            <person name="Krzyzanowska D.M."/>
            <person name="Ossowicki A."/>
            <person name="Rajewska M."/>
            <person name="Maciag T."/>
            <person name="Kaczynski Z."/>
            <person name="Czerwicka M."/>
            <person name="Jafra S."/>
        </authorList>
    </citation>
    <scope>NUCLEOTIDE SEQUENCE [LARGE SCALE GENOMIC DNA]</scope>
    <source>
        <strain evidence="1 2">OgA9a</strain>
    </source>
</reference>
<evidence type="ECO:0000313" key="1">
    <source>
        <dbReference type="EMBL" id="OYR07767.1"/>
    </source>
</evidence>
<dbReference type="EMBL" id="NNRL01000168">
    <property type="protein sequence ID" value="OYR07767.1"/>
    <property type="molecule type" value="Genomic_DNA"/>
</dbReference>
<evidence type="ECO:0000313" key="2">
    <source>
        <dbReference type="Proteomes" id="UP000216478"/>
    </source>
</evidence>
<proteinExistence type="predicted"/>
<dbReference type="Proteomes" id="UP000216478">
    <property type="component" value="Unassembled WGS sequence"/>
</dbReference>
<accession>A0A256EYU9</accession>
<name>A0A256EYU9_9HYPH</name>
<protein>
    <submittedName>
        <fullName evidence="1">Integrase domain protein</fullName>
    </submittedName>
</protein>
<dbReference type="AlphaFoldDB" id="A0A256EYU9"/>
<comment type="caution">
    <text evidence="1">The sequence shown here is derived from an EMBL/GenBank/DDBJ whole genome shotgun (WGS) entry which is preliminary data.</text>
</comment>
<gene>
    <name evidence="1" type="ORF">CEV33_3574</name>
</gene>